<organism evidence="1">
    <name type="scientific">Klebsiella pneumoniae</name>
    <dbReference type="NCBI Taxonomy" id="573"/>
    <lineage>
        <taxon>Bacteria</taxon>
        <taxon>Pseudomonadati</taxon>
        <taxon>Pseudomonadota</taxon>
        <taxon>Gammaproteobacteria</taxon>
        <taxon>Enterobacterales</taxon>
        <taxon>Enterobacteriaceae</taxon>
        <taxon>Klebsiella/Raoultella group</taxon>
        <taxon>Klebsiella</taxon>
        <taxon>Klebsiella pneumoniae complex</taxon>
    </lineage>
</organism>
<gene>
    <name evidence="1" type="ORF">EFNPAABL_00063</name>
</gene>
<accession>A0A7D3TKW0</accession>
<keyword evidence="1" id="KW-0614">Plasmid</keyword>
<name>A0A7D3TKW0_KLEPN</name>
<proteinExistence type="predicted"/>
<dbReference type="AlphaFoldDB" id="A0A7D3TKW0"/>
<protein>
    <submittedName>
        <fullName evidence="1">Uncharacterized protein</fullName>
    </submittedName>
</protein>
<geneLocation type="plasmid" evidence="1">
    <name>p17ZR-91-Vir-RC</name>
</geneLocation>
<reference evidence="1" key="1">
    <citation type="submission" date="2019-07" db="EMBL/GenBank/DDBJ databases">
        <authorList>
            <person name="Chen K."/>
            <person name="Xie M."/>
            <person name="Chen S."/>
        </authorList>
    </citation>
    <scope>NUCLEOTIDE SEQUENCE</scope>
    <source>
        <strain evidence="1">17ZR-91</strain>
        <plasmid evidence="1">p17ZR-91-Vir-RC</plasmid>
    </source>
</reference>
<sequence length="51" mass="6128">MYFPDIQYYLCLISNSDIHAYLPDSNTIFLLDGVNHKFSIKEYSHLKKRQF</sequence>
<dbReference type="EMBL" id="MN200128">
    <property type="protein sequence ID" value="QJR98849.1"/>
    <property type="molecule type" value="Genomic_DNA"/>
</dbReference>
<evidence type="ECO:0000313" key="1">
    <source>
        <dbReference type="EMBL" id="QJR98849.1"/>
    </source>
</evidence>